<reference evidence="1" key="1">
    <citation type="submission" date="2019-05" db="EMBL/GenBank/DDBJ databases">
        <title>Revised genome assembly of Burkholderiaceae (previously Ralstonia) sp. PBA.</title>
        <authorList>
            <person name="Gan H.M."/>
        </authorList>
    </citation>
    <scope>NUCLEOTIDE SEQUENCE</scope>
    <source>
        <strain evidence="1">PBA</strain>
    </source>
</reference>
<evidence type="ECO:0000313" key="1">
    <source>
        <dbReference type="EMBL" id="TMS57332.1"/>
    </source>
</evidence>
<sequence length="240" mass="25877">MFAKFKTRLRPIITTWLAGAIALLPLFVTVTIIGWLVGLLNQFIGPDSVIGQLFGALGQPFVSNPKLAYFLGTVLLLIGIYPLGVAVQSRLKRPLAQLINLTLRRIPLIGSLYNLADRFVRVLDQNQDRDIGTMSPVWCFFGGDGVAVLALMPNPEPVNLDGRDYYAVLVPTAPVPIGGGLLYVPAEWVRPANIGVDKLTSIYVSMGMSPPPPLRSGDASRDVAGDVPGESSGKDDPPMR</sequence>
<keyword evidence="2" id="KW-1185">Reference proteome</keyword>
<dbReference type="Proteomes" id="UP000004277">
    <property type="component" value="Unassembled WGS sequence"/>
</dbReference>
<gene>
    <name evidence="1" type="ORF">MW7_015020</name>
</gene>
<comment type="caution">
    <text evidence="1">The sequence shown here is derived from an EMBL/GenBank/DDBJ whole genome shotgun (WGS) entry which is preliminary data.</text>
</comment>
<evidence type="ECO:0000313" key="2">
    <source>
        <dbReference type="Proteomes" id="UP000004277"/>
    </source>
</evidence>
<dbReference type="EMBL" id="AKCV02000025">
    <property type="protein sequence ID" value="TMS57332.1"/>
    <property type="molecule type" value="Genomic_DNA"/>
</dbReference>
<name>A0ACD3SMC7_9BURK</name>
<organism evidence="1 2">
    <name type="scientific">Imbroritus primus</name>
    <dbReference type="NCBI Taxonomy" id="3058603"/>
    <lineage>
        <taxon>Bacteria</taxon>
        <taxon>Pseudomonadati</taxon>
        <taxon>Pseudomonadota</taxon>
        <taxon>Betaproteobacteria</taxon>
        <taxon>Burkholderiales</taxon>
        <taxon>Burkholderiaceae</taxon>
        <taxon>Imbroritus</taxon>
    </lineage>
</organism>
<protein>
    <submittedName>
        <fullName evidence="1">DUF502 domain-containing protein</fullName>
    </submittedName>
</protein>
<accession>A0ACD3SMC7</accession>
<proteinExistence type="predicted"/>